<reference evidence="7 8" key="1">
    <citation type="journal article" date="2019" name="Front. Microbiol.">
        <title>Ammonia Oxidation by the Arctic Terrestrial Thaumarchaeote Candidatus Nitrosocosmicus arcticus Is Stimulated by Increasing Temperatures.</title>
        <authorList>
            <person name="Alves R.J.E."/>
            <person name="Kerou M."/>
            <person name="Zappe A."/>
            <person name="Bittner R."/>
            <person name="Abby S.S."/>
            <person name="Schmidt H.A."/>
            <person name="Pfeifer K."/>
            <person name="Schleper C."/>
        </authorList>
    </citation>
    <scope>NUCLEOTIDE SEQUENCE [LARGE SCALE GENOMIC DNA]</scope>
    <source>
        <strain evidence="7 8">Kfb</strain>
    </source>
</reference>
<dbReference type="PANTHER" id="PTHR31290">
    <property type="entry name" value="UV-DAMAGE ENDONUCLEASE"/>
    <property type="match status" value="1"/>
</dbReference>
<sequence>MVDPSLSGQTSNNIWKNKCELMKIGYPCINQSLGKKTISTFRLSSYSEEKLIKAVSYNLSVLKEILSYNIQYSLLFFRISSDIIPFASHPICKFDWKTYFKKDLLRLGQMVNEKKIRISMHPDQFVVLNSPNKEVVKNGIREINYQTAFLDAMKLDNSAKIQIHVGGTYSDKISSSDRFIKNYNTLLSVEARSRVVIENDDQRFSLKDCLVIHDRANVPILLDVFHHECLNDGHSIQNAISDAGNTWKKDKDGVMMMDYSNQEPNFRRGKHADTLDVIKFNRFLLTTMDSGYDLMLEIKDKERSAIRARHILDQLA</sequence>
<keyword evidence="4" id="KW-0228">DNA excision</keyword>
<evidence type="ECO:0000256" key="5">
    <source>
        <dbReference type="ARBA" id="ARBA00022801"/>
    </source>
</evidence>
<dbReference type="NCBIfam" id="TIGR00629">
    <property type="entry name" value="uvde"/>
    <property type="match status" value="1"/>
</dbReference>
<evidence type="ECO:0000256" key="3">
    <source>
        <dbReference type="ARBA" id="ARBA00022763"/>
    </source>
</evidence>
<evidence type="ECO:0000256" key="2">
    <source>
        <dbReference type="ARBA" id="ARBA00022759"/>
    </source>
</evidence>
<evidence type="ECO:0000313" key="7">
    <source>
        <dbReference type="EMBL" id="TVP39799.1"/>
    </source>
</evidence>
<keyword evidence="2 7" id="KW-0255">Endonuclease</keyword>
<dbReference type="AlphaFoldDB" id="A0A557ST55"/>
<gene>
    <name evidence="7" type="primary">uvdE</name>
    <name evidence="7" type="ORF">NARC_110010</name>
</gene>
<keyword evidence="8" id="KW-1185">Reference proteome</keyword>
<keyword evidence="6" id="KW-0234">DNA repair</keyword>
<evidence type="ECO:0000313" key="8">
    <source>
        <dbReference type="Proteomes" id="UP000315289"/>
    </source>
</evidence>
<dbReference type="Gene3D" id="3.20.20.150">
    <property type="entry name" value="Divalent-metal-dependent TIM barrel enzymes"/>
    <property type="match status" value="1"/>
</dbReference>
<proteinExistence type="predicted"/>
<dbReference type="GO" id="GO:0004519">
    <property type="term" value="F:endonuclease activity"/>
    <property type="evidence" value="ECO:0007669"/>
    <property type="project" value="UniProtKB-KW"/>
</dbReference>
<evidence type="ECO:0000256" key="4">
    <source>
        <dbReference type="ARBA" id="ARBA00022769"/>
    </source>
</evidence>
<dbReference type="EMBL" id="VOAH01000011">
    <property type="protein sequence ID" value="TVP39799.1"/>
    <property type="molecule type" value="Genomic_DNA"/>
</dbReference>
<accession>A0A557ST55</accession>
<dbReference type="GO" id="GO:0009411">
    <property type="term" value="P:response to UV"/>
    <property type="evidence" value="ECO:0007669"/>
    <property type="project" value="InterPro"/>
</dbReference>
<dbReference type="Pfam" id="PF03851">
    <property type="entry name" value="UvdE"/>
    <property type="match status" value="1"/>
</dbReference>
<dbReference type="InterPro" id="IPR036237">
    <property type="entry name" value="Xyl_isomerase-like_sf"/>
</dbReference>
<keyword evidence="3" id="KW-0227">DNA damage</keyword>
<name>A0A557ST55_9ARCH</name>
<keyword evidence="1" id="KW-0540">Nuclease</keyword>
<dbReference type="GO" id="GO:0016787">
    <property type="term" value="F:hydrolase activity"/>
    <property type="evidence" value="ECO:0007669"/>
    <property type="project" value="UniProtKB-KW"/>
</dbReference>
<dbReference type="InterPro" id="IPR004601">
    <property type="entry name" value="UvdE"/>
</dbReference>
<comment type="caution">
    <text evidence="7">The sequence shown here is derived from an EMBL/GenBank/DDBJ whole genome shotgun (WGS) entry which is preliminary data.</text>
</comment>
<evidence type="ECO:0000256" key="1">
    <source>
        <dbReference type="ARBA" id="ARBA00022722"/>
    </source>
</evidence>
<evidence type="ECO:0000256" key="6">
    <source>
        <dbReference type="ARBA" id="ARBA00023204"/>
    </source>
</evidence>
<protein>
    <submittedName>
        <fullName evidence="7">UV damage repair endonuclease</fullName>
    </submittedName>
</protein>
<dbReference type="GO" id="GO:0006289">
    <property type="term" value="P:nucleotide-excision repair"/>
    <property type="evidence" value="ECO:0007669"/>
    <property type="project" value="InterPro"/>
</dbReference>
<organism evidence="7 8">
    <name type="scientific">Candidatus Nitrosocosmicus arcticus</name>
    <dbReference type="NCBI Taxonomy" id="2035267"/>
    <lineage>
        <taxon>Archaea</taxon>
        <taxon>Nitrososphaerota</taxon>
        <taxon>Nitrososphaeria</taxon>
        <taxon>Nitrososphaerales</taxon>
        <taxon>Nitrososphaeraceae</taxon>
        <taxon>Candidatus Nitrosocosmicus</taxon>
    </lineage>
</organism>
<dbReference type="Proteomes" id="UP000315289">
    <property type="component" value="Unassembled WGS sequence"/>
</dbReference>
<keyword evidence="5" id="KW-0378">Hydrolase</keyword>
<dbReference type="SUPFAM" id="SSF51658">
    <property type="entry name" value="Xylose isomerase-like"/>
    <property type="match status" value="1"/>
</dbReference>
<dbReference type="PANTHER" id="PTHR31290:SF5">
    <property type="entry name" value="UV-DAMAGE ENDONUCLEASE"/>
    <property type="match status" value="1"/>
</dbReference>